<evidence type="ECO:0000313" key="13">
    <source>
        <dbReference type="EMBL" id="AOY74632.1"/>
    </source>
</evidence>
<feature type="domain" description="Response regulatory" evidence="12">
    <location>
        <begin position="3"/>
        <end position="120"/>
    </location>
</feature>
<dbReference type="InterPro" id="IPR051552">
    <property type="entry name" value="HptR"/>
</dbReference>
<evidence type="ECO:0000256" key="9">
    <source>
        <dbReference type="ARBA" id="ARBA00024867"/>
    </source>
</evidence>
<dbReference type="EMBL" id="CP020559">
    <property type="protein sequence ID" value="ARE88999.1"/>
    <property type="molecule type" value="Genomic_DNA"/>
</dbReference>
<dbReference type="Proteomes" id="UP000177894">
    <property type="component" value="Chromosome"/>
</dbReference>
<dbReference type="GO" id="GO:0005737">
    <property type="term" value="C:cytoplasm"/>
    <property type="evidence" value="ECO:0007669"/>
    <property type="project" value="UniProtKB-SubCell"/>
</dbReference>
<dbReference type="PANTHER" id="PTHR42713:SF3">
    <property type="entry name" value="TRANSCRIPTIONAL REGULATORY PROTEIN HPTR"/>
    <property type="match status" value="1"/>
</dbReference>
<keyword evidence="15" id="KW-1185">Reference proteome</keyword>
<comment type="subcellular location">
    <subcellularLocation>
        <location evidence="1">Cytoplasm</location>
    </subcellularLocation>
</comment>
<organism evidence="14 16">
    <name type="scientific">Clostridium formicaceticum</name>
    <dbReference type="NCBI Taxonomy" id="1497"/>
    <lineage>
        <taxon>Bacteria</taxon>
        <taxon>Bacillati</taxon>
        <taxon>Bacillota</taxon>
        <taxon>Clostridia</taxon>
        <taxon>Eubacteriales</taxon>
        <taxon>Clostridiaceae</taxon>
        <taxon>Clostridium</taxon>
    </lineage>
</organism>
<accession>A0AAC9RKY2</accession>
<evidence type="ECO:0000256" key="2">
    <source>
        <dbReference type="ARBA" id="ARBA00018672"/>
    </source>
</evidence>
<dbReference type="SUPFAM" id="SSF52172">
    <property type="entry name" value="CheY-like"/>
    <property type="match status" value="1"/>
</dbReference>
<reference evidence="13 15" key="1">
    <citation type="submission" date="2016-10" db="EMBL/GenBank/DDBJ databases">
        <title>Complete Genome Sequence of Acetogen Clostridium formicoaceticum ATCC 27076.</title>
        <authorList>
            <person name="Bao T."/>
            <person name="Cheng C."/>
            <person name="Zhao J."/>
            <person name="Yang S.-T."/>
            <person name="Wang J."/>
            <person name="Wang M."/>
        </authorList>
    </citation>
    <scope>NUCLEOTIDE SEQUENCE [LARGE SCALE GENOMIC DNA]</scope>
    <source>
        <strain evidence="13 15">ATCC 27076</strain>
    </source>
</reference>
<dbReference type="PANTHER" id="PTHR42713">
    <property type="entry name" value="HISTIDINE KINASE-RELATED"/>
    <property type="match status" value="1"/>
</dbReference>
<keyword evidence="3" id="KW-0963">Cytoplasm</keyword>
<keyword evidence="7" id="KW-0238">DNA-binding</keyword>
<dbReference type="PROSITE" id="PS50110">
    <property type="entry name" value="RESPONSE_REGULATORY"/>
    <property type="match status" value="1"/>
</dbReference>
<dbReference type="AlphaFoldDB" id="A0AAC9RKY2"/>
<dbReference type="GO" id="GO:0043565">
    <property type="term" value="F:sequence-specific DNA binding"/>
    <property type="evidence" value="ECO:0007669"/>
    <property type="project" value="InterPro"/>
</dbReference>
<dbReference type="SUPFAM" id="SSF46689">
    <property type="entry name" value="Homeodomain-like"/>
    <property type="match status" value="2"/>
</dbReference>
<evidence type="ECO:0000256" key="4">
    <source>
        <dbReference type="ARBA" id="ARBA00022553"/>
    </source>
</evidence>
<dbReference type="KEGG" id="cfm:BJL90_00870"/>
<evidence type="ECO:0000313" key="16">
    <source>
        <dbReference type="Proteomes" id="UP000192478"/>
    </source>
</evidence>
<dbReference type="SMART" id="SM00448">
    <property type="entry name" value="REC"/>
    <property type="match status" value="1"/>
</dbReference>
<proteinExistence type="predicted"/>
<evidence type="ECO:0000256" key="8">
    <source>
        <dbReference type="ARBA" id="ARBA00023163"/>
    </source>
</evidence>
<keyword evidence="8" id="KW-0804">Transcription</keyword>
<comment type="function">
    <text evidence="9">May play the central regulatory role in sporulation. It may be an element of the effector pathway responsible for the activation of sporulation genes in response to nutritional stress. Spo0A may act in concert with spo0H (a sigma factor) to control the expression of some genes that are critical to the sporulation process.</text>
</comment>
<dbReference type="InterPro" id="IPR011006">
    <property type="entry name" value="CheY-like_superfamily"/>
</dbReference>
<dbReference type="Gene3D" id="1.10.10.60">
    <property type="entry name" value="Homeodomain-like"/>
    <property type="match status" value="2"/>
</dbReference>
<feature type="domain" description="HTH araC/xylS-type" evidence="11">
    <location>
        <begin position="413"/>
        <end position="511"/>
    </location>
</feature>
<evidence type="ECO:0000313" key="14">
    <source>
        <dbReference type="EMBL" id="ARE88999.1"/>
    </source>
</evidence>
<evidence type="ECO:0000259" key="11">
    <source>
        <dbReference type="PROSITE" id="PS01124"/>
    </source>
</evidence>
<dbReference type="Pfam" id="PF12833">
    <property type="entry name" value="HTH_18"/>
    <property type="match status" value="1"/>
</dbReference>
<evidence type="ECO:0000256" key="6">
    <source>
        <dbReference type="ARBA" id="ARBA00023015"/>
    </source>
</evidence>
<evidence type="ECO:0000256" key="7">
    <source>
        <dbReference type="ARBA" id="ARBA00023125"/>
    </source>
</evidence>
<reference evidence="14 16" key="2">
    <citation type="submission" date="2017-03" db="EMBL/GenBank/DDBJ databases">
        <title>Complete sequence of Clostridium formicaceticum DSM 92.</title>
        <authorList>
            <person name="Poehlein A."/>
            <person name="Karl M."/>
            <person name="Bengelsdorf F.R."/>
            <person name="Duerre P."/>
            <person name="Daniel R."/>
        </authorList>
    </citation>
    <scope>NUCLEOTIDE SEQUENCE [LARGE SCALE GENOMIC DNA]</scope>
    <source>
        <strain evidence="14 16">DSM 92</strain>
    </source>
</reference>
<keyword evidence="5" id="KW-0902">Two-component regulatory system</keyword>
<dbReference type="Pfam" id="PF00072">
    <property type="entry name" value="Response_reg"/>
    <property type="match status" value="1"/>
</dbReference>
<dbReference type="CDD" id="cd17536">
    <property type="entry name" value="REC_YesN-like"/>
    <property type="match status" value="1"/>
</dbReference>
<dbReference type="RefSeq" id="WP_070963473.1">
    <property type="nucleotide sequence ID" value="NZ_CP017603.1"/>
</dbReference>
<sequence>MIKVLIADDEILVRIGLKSTIDWETEGYELVGEAQNGQEAVALFEQYDPDILMTDIKMPVMDGIELIKTLKERKPDLKCIILSHYNDFEYAQEALNSGANRYILKSDLKAENLLITLKKVSAELDQKGRGNIRPKSQIDTTEFFDDLMYNNDLKRYGSLFLGKYYVMAIGSIKKQPVDLNRDIVSAIENVAFQLKRSNSINYISKIISNKIYYLFHYQKENSNTDDLQSKKIISYLTLLRKNIRQYLDLNIMFAVSREGNSFDNVSTLYYEAIRASQDCFFDGETIVVYHTAMDSPPPLCPKLDFKMLKNYITLSDKKSMNAYINSFFNQLFHIRIKEYVEERFIDFLSFAKVIMNQLGIPQIETLLDEKLNYTSFSRLYTFNNVRSYVLSLYETIIDRYTGDSSEKYSYVMRKSIQYIKENYAQNLTLSSIAAHVEISNSYLSLLFKQETGVNLITYITNYRIEKAKELLLTSNCKIYEIAQMVGFENSYYFSKVFKEITGMTCKQYKNRME</sequence>
<protein>
    <recommendedName>
        <fullName evidence="2">Stage 0 sporulation protein A homolog</fullName>
    </recommendedName>
</protein>
<dbReference type="InterPro" id="IPR001789">
    <property type="entry name" value="Sig_transdc_resp-reg_receiver"/>
</dbReference>
<evidence type="ECO:0000313" key="15">
    <source>
        <dbReference type="Proteomes" id="UP000177894"/>
    </source>
</evidence>
<dbReference type="GO" id="GO:0003700">
    <property type="term" value="F:DNA-binding transcription factor activity"/>
    <property type="evidence" value="ECO:0007669"/>
    <property type="project" value="InterPro"/>
</dbReference>
<dbReference type="EMBL" id="CP017603">
    <property type="protein sequence ID" value="AOY74632.1"/>
    <property type="molecule type" value="Genomic_DNA"/>
</dbReference>
<evidence type="ECO:0000256" key="5">
    <source>
        <dbReference type="ARBA" id="ARBA00023012"/>
    </source>
</evidence>
<evidence type="ECO:0000256" key="3">
    <source>
        <dbReference type="ARBA" id="ARBA00022490"/>
    </source>
</evidence>
<dbReference type="Proteomes" id="UP000192478">
    <property type="component" value="Chromosome"/>
</dbReference>
<name>A0AAC9RKY2_9CLOT</name>
<dbReference type="GO" id="GO:0000160">
    <property type="term" value="P:phosphorelay signal transduction system"/>
    <property type="evidence" value="ECO:0007669"/>
    <property type="project" value="UniProtKB-KW"/>
</dbReference>
<keyword evidence="6" id="KW-0805">Transcription regulation</keyword>
<feature type="modified residue" description="4-aspartylphosphate" evidence="10">
    <location>
        <position position="55"/>
    </location>
</feature>
<gene>
    <name evidence="14" type="primary">degU_2</name>
    <name evidence="13" type="ORF">BJL90_00870</name>
    <name evidence="14" type="ORF">CLFO_34050</name>
</gene>
<keyword evidence="4 10" id="KW-0597">Phosphoprotein</keyword>
<dbReference type="InterPro" id="IPR018060">
    <property type="entry name" value="HTH_AraC"/>
</dbReference>
<dbReference type="SMART" id="SM00342">
    <property type="entry name" value="HTH_ARAC"/>
    <property type="match status" value="1"/>
</dbReference>
<evidence type="ECO:0000256" key="1">
    <source>
        <dbReference type="ARBA" id="ARBA00004496"/>
    </source>
</evidence>
<dbReference type="Gene3D" id="3.40.50.2300">
    <property type="match status" value="1"/>
</dbReference>
<dbReference type="InterPro" id="IPR009057">
    <property type="entry name" value="Homeodomain-like_sf"/>
</dbReference>
<dbReference type="PROSITE" id="PS01124">
    <property type="entry name" value="HTH_ARAC_FAMILY_2"/>
    <property type="match status" value="1"/>
</dbReference>
<evidence type="ECO:0000259" key="12">
    <source>
        <dbReference type="PROSITE" id="PS50110"/>
    </source>
</evidence>
<evidence type="ECO:0000256" key="10">
    <source>
        <dbReference type="PROSITE-ProRule" id="PRU00169"/>
    </source>
</evidence>